<proteinExistence type="predicted"/>
<dbReference type="AlphaFoldDB" id="K5E9Y6"/>
<sequence>MFSNENPGDGKNEVYYRPDGTLYKDREAWLKDHKDIILHTVDDDGIVRPDFPLLDWIHSHFP</sequence>
<dbReference type="EMBL" id="AMCW01000054">
    <property type="protein sequence ID" value="EKK02626.1"/>
    <property type="molecule type" value="Genomic_DNA"/>
</dbReference>
<dbReference type="PATRIC" id="fig|993517.3.peg.2227"/>
<evidence type="ECO:0000313" key="1">
    <source>
        <dbReference type="EMBL" id="EKK02626.1"/>
    </source>
</evidence>
<accession>K5E9Y6</accession>
<organism evidence="1 2">
    <name type="scientific">Rhodopirellula baltica SH28</name>
    <dbReference type="NCBI Taxonomy" id="993517"/>
    <lineage>
        <taxon>Bacteria</taxon>
        <taxon>Pseudomonadati</taxon>
        <taxon>Planctomycetota</taxon>
        <taxon>Planctomycetia</taxon>
        <taxon>Pirellulales</taxon>
        <taxon>Pirellulaceae</taxon>
        <taxon>Rhodopirellula</taxon>
    </lineage>
</organism>
<gene>
    <name evidence="1" type="ORF">RBSH_02058</name>
</gene>
<evidence type="ECO:0000313" key="2">
    <source>
        <dbReference type="Proteomes" id="UP000007993"/>
    </source>
</evidence>
<protein>
    <submittedName>
        <fullName evidence="1">Uncharacterized protein</fullName>
    </submittedName>
</protein>
<reference evidence="1 2" key="1">
    <citation type="journal article" date="2013" name="Mar. Genomics">
        <title>Expression of sulfatases in Rhodopirellula baltica and the diversity of sulfatases in the genus Rhodopirellula.</title>
        <authorList>
            <person name="Wegner C.E."/>
            <person name="Richter-Heitmann T."/>
            <person name="Klindworth A."/>
            <person name="Klockow C."/>
            <person name="Richter M."/>
            <person name="Achstetter T."/>
            <person name="Glockner F.O."/>
            <person name="Harder J."/>
        </authorList>
    </citation>
    <scope>NUCLEOTIDE SEQUENCE [LARGE SCALE GENOMIC DNA]</scope>
    <source>
        <strain evidence="1 2">SH28</strain>
    </source>
</reference>
<name>K5E9Y6_RHOBT</name>
<dbReference type="Proteomes" id="UP000007993">
    <property type="component" value="Unassembled WGS sequence"/>
</dbReference>
<comment type="caution">
    <text evidence="1">The sequence shown here is derived from an EMBL/GenBank/DDBJ whole genome shotgun (WGS) entry which is preliminary data.</text>
</comment>